<name>A0A0D3AYF6_BRAOL</name>
<sequence length="347" mass="39266">MEVVHSDPAHDPETRYDPRCCSCFPSFRSRSSPALGYSSWGRIRTADDNNNHGPDEPRWWKRAALKVREWSEIAAGPRWKTFIRRFNRDPRRGRDWDAGEKFQYDPLSYALNFDDDDEDEYVGLGGFRSFSTRYASVPVQSGKAPTVSPPRKEAHRVNSQGTRFRTIVRRGIDPYISREASSAAAKEELPLKETNSSDLTLDPTGATKVGESCEARRRFSNAKSISSTQFFGDHKKSTLEMFLVTLLVGKTMKTLKTSGGLHHCDILPHKPGNTHDIRALRKDVTDLMQKLHGEDAQAIPWDSRLKWVDNVCDRLVTVTYGVNLQGHFGDTVFKLQTCVGLARTAFK</sequence>
<protein>
    <submittedName>
        <fullName evidence="2">Uncharacterized protein</fullName>
    </submittedName>
</protein>
<reference evidence="2 3" key="1">
    <citation type="journal article" date="2014" name="Genome Biol.">
        <title>Transcriptome and methylome profiling reveals relics of genome dominance in the mesopolyploid Brassica oleracea.</title>
        <authorList>
            <person name="Parkin I.A."/>
            <person name="Koh C."/>
            <person name="Tang H."/>
            <person name="Robinson S.J."/>
            <person name="Kagale S."/>
            <person name="Clarke W.E."/>
            <person name="Town C.D."/>
            <person name="Nixon J."/>
            <person name="Krishnakumar V."/>
            <person name="Bidwell S.L."/>
            <person name="Denoeud F."/>
            <person name="Belcram H."/>
            <person name="Links M.G."/>
            <person name="Just J."/>
            <person name="Clarke C."/>
            <person name="Bender T."/>
            <person name="Huebert T."/>
            <person name="Mason A.S."/>
            <person name="Pires J.C."/>
            <person name="Barker G."/>
            <person name="Moore J."/>
            <person name="Walley P.G."/>
            <person name="Manoli S."/>
            <person name="Batley J."/>
            <person name="Edwards D."/>
            <person name="Nelson M.N."/>
            <person name="Wang X."/>
            <person name="Paterson A.H."/>
            <person name="King G."/>
            <person name="Bancroft I."/>
            <person name="Chalhoub B."/>
            <person name="Sharpe A.G."/>
        </authorList>
    </citation>
    <scope>NUCLEOTIDE SEQUENCE</scope>
    <source>
        <strain evidence="2 3">cv. TO1000</strain>
    </source>
</reference>
<dbReference type="EnsemblPlants" id="Bo2g165360.1">
    <property type="protein sequence ID" value="Bo2g165360.1"/>
    <property type="gene ID" value="Bo2g165360"/>
</dbReference>
<reference evidence="2" key="2">
    <citation type="submission" date="2015-03" db="UniProtKB">
        <authorList>
            <consortium name="EnsemblPlants"/>
        </authorList>
    </citation>
    <scope>IDENTIFICATION</scope>
</reference>
<dbReference type="PANTHER" id="PTHR47076:SF2">
    <property type="entry name" value="(RAPE) HYPOTHETICAL PROTEIN"/>
    <property type="match status" value="1"/>
</dbReference>
<dbReference type="STRING" id="109376.A0A0D3AYF6"/>
<accession>A0A0D3AYF6</accession>
<dbReference type="Proteomes" id="UP000032141">
    <property type="component" value="Chromosome C2"/>
</dbReference>
<organism evidence="2 3">
    <name type="scientific">Brassica oleracea var. oleracea</name>
    <dbReference type="NCBI Taxonomy" id="109376"/>
    <lineage>
        <taxon>Eukaryota</taxon>
        <taxon>Viridiplantae</taxon>
        <taxon>Streptophyta</taxon>
        <taxon>Embryophyta</taxon>
        <taxon>Tracheophyta</taxon>
        <taxon>Spermatophyta</taxon>
        <taxon>Magnoliopsida</taxon>
        <taxon>eudicotyledons</taxon>
        <taxon>Gunneridae</taxon>
        <taxon>Pentapetalae</taxon>
        <taxon>rosids</taxon>
        <taxon>malvids</taxon>
        <taxon>Brassicales</taxon>
        <taxon>Brassicaceae</taxon>
        <taxon>Brassiceae</taxon>
        <taxon>Brassica</taxon>
    </lineage>
</organism>
<keyword evidence="3" id="KW-1185">Reference proteome</keyword>
<dbReference type="eggNOG" id="ENOG502S4NQ">
    <property type="taxonomic scope" value="Eukaryota"/>
</dbReference>
<feature type="region of interest" description="Disordered" evidence="1">
    <location>
        <begin position="140"/>
        <end position="159"/>
    </location>
</feature>
<dbReference type="Gramene" id="Bo2g165360.1">
    <property type="protein sequence ID" value="Bo2g165360.1"/>
    <property type="gene ID" value="Bo2g165360"/>
</dbReference>
<dbReference type="HOGENOM" id="CLU_800114_0_0_1"/>
<evidence type="ECO:0000313" key="3">
    <source>
        <dbReference type="Proteomes" id="UP000032141"/>
    </source>
</evidence>
<dbReference type="OMA" id="DAQAIPW"/>
<dbReference type="AlphaFoldDB" id="A0A0D3AYF6"/>
<proteinExistence type="predicted"/>
<evidence type="ECO:0000256" key="1">
    <source>
        <dbReference type="SAM" id="MobiDB-lite"/>
    </source>
</evidence>
<evidence type="ECO:0000313" key="2">
    <source>
        <dbReference type="EnsemblPlants" id="Bo2g165360.1"/>
    </source>
</evidence>
<dbReference type="PANTHER" id="PTHR47076">
    <property type="entry name" value="NHL DOMAIN PROTEIN"/>
    <property type="match status" value="1"/>
</dbReference>